<proteinExistence type="predicted"/>
<dbReference type="Pfam" id="PF13669">
    <property type="entry name" value="Glyoxalase_4"/>
    <property type="match status" value="1"/>
</dbReference>
<dbReference type="GO" id="GO:0051213">
    <property type="term" value="F:dioxygenase activity"/>
    <property type="evidence" value="ECO:0007669"/>
    <property type="project" value="UniProtKB-KW"/>
</dbReference>
<comment type="caution">
    <text evidence="3">The sequence shown here is derived from an EMBL/GenBank/DDBJ whole genome shotgun (WGS) entry which is preliminary data.</text>
</comment>
<evidence type="ECO:0000256" key="1">
    <source>
        <dbReference type="ARBA" id="ARBA00022723"/>
    </source>
</evidence>
<keyword evidence="3" id="KW-0456">Lyase</keyword>
<dbReference type="PANTHER" id="PTHR43048">
    <property type="entry name" value="METHYLMALONYL-COA EPIMERASE"/>
    <property type="match status" value="1"/>
</dbReference>
<dbReference type="InterPro" id="IPR029068">
    <property type="entry name" value="Glyas_Bleomycin-R_OHBP_Dase"/>
</dbReference>
<keyword evidence="1" id="KW-0479">Metal-binding</keyword>
<evidence type="ECO:0000259" key="2">
    <source>
        <dbReference type="PROSITE" id="PS51819"/>
    </source>
</evidence>
<sequence>MCFNSTPGGSHVLTRLDRILLVVHDRAEAAERFAALFGARRLAEDASAVLGARRTTLQAGESLIELLTPSGPGPARQFADRWGEGLYGVGFATPSIEAMAARLDANHVPYTVEHGALYLREAPYGMPAVIIQDVHRDPVGDIRSIYEVTNPVPDWRAAADYYTRIFGLEPAHFVPIRSELYGYEGVLTLFDPPHRLDRIEITQTFGGGAMDRFFQKRGPSLYMCYLETDDVPLLEARLDALGLQYSQAEGRPPGTNIFIHPKSLFGMLVGVSKTNFAWLWSGRPDLSGAPEGTPLIH</sequence>
<dbReference type="Proteomes" id="UP000223071">
    <property type="component" value="Unassembled WGS sequence"/>
</dbReference>
<dbReference type="GO" id="GO:0046872">
    <property type="term" value="F:metal ion binding"/>
    <property type="evidence" value="ECO:0007669"/>
    <property type="project" value="UniProtKB-KW"/>
</dbReference>
<organism evidence="3 4">
    <name type="scientific">Tepidiforma thermophila (strain KCTC 52669 / CGMCC 1.13589 / G233)</name>
    <dbReference type="NCBI Taxonomy" id="2761530"/>
    <lineage>
        <taxon>Bacteria</taxon>
        <taxon>Bacillati</taxon>
        <taxon>Chloroflexota</taxon>
        <taxon>Tepidiformia</taxon>
        <taxon>Tepidiformales</taxon>
        <taxon>Tepidiformaceae</taxon>
        <taxon>Tepidiforma</taxon>
    </lineage>
</organism>
<dbReference type="InterPro" id="IPR051785">
    <property type="entry name" value="MMCE/EMCE_epimerase"/>
</dbReference>
<dbReference type="GO" id="GO:0004493">
    <property type="term" value="F:methylmalonyl-CoA epimerase activity"/>
    <property type="evidence" value="ECO:0007669"/>
    <property type="project" value="TreeGrafter"/>
</dbReference>
<accession>A0A2A9HJ79</accession>
<dbReference type="PANTHER" id="PTHR43048:SF3">
    <property type="entry name" value="METHYLMALONYL-COA EPIMERASE, MITOCHONDRIAL"/>
    <property type="match status" value="1"/>
</dbReference>
<dbReference type="InterPro" id="IPR004360">
    <property type="entry name" value="Glyas_Fos-R_dOase_dom"/>
</dbReference>
<dbReference type="GO" id="GO:0016829">
    <property type="term" value="F:lyase activity"/>
    <property type="evidence" value="ECO:0007669"/>
    <property type="project" value="UniProtKB-KW"/>
</dbReference>
<dbReference type="PROSITE" id="PS51819">
    <property type="entry name" value="VOC"/>
    <property type="match status" value="1"/>
</dbReference>
<keyword evidence="3" id="KW-0223">Dioxygenase</keyword>
<dbReference type="Gene3D" id="3.10.180.10">
    <property type="entry name" value="2,3-Dihydroxybiphenyl 1,2-Dioxygenase, domain 1"/>
    <property type="match status" value="2"/>
</dbReference>
<dbReference type="AlphaFoldDB" id="A0A2A9HJ79"/>
<keyword evidence="3" id="KW-0560">Oxidoreductase</keyword>
<dbReference type="InterPro" id="IPR037523">
    <property type="entry name" value="VOC_core"/>
</dbReference>
<dbReference type="EMBL" id="PDJQ01000001">
    <property type="protein sequence ID" value="PFG75190.1"/>
    <property type="molecule type" value="Genomic_DNA"/>
</dbReference>
<dbReference type="Pfam" id="PF00903">
    <property type="entry name" value="Glyoxalase"/>
    <property type="match status" value="1"/>
</dbReference>
<dbReference type="GO" id="GO:0046491">
    <property type="term" value="P:L-methylmalonyl-CoA metabolic process"/>
    <property type="evidence" value="ECO:0007669"/>
    <property type="project" value="TreeGrafter"/>
</dbReference>
<feature type="domain" description="VOC" evidence="2">
    <location>
        <begin position="15"/>
        <end position="148"/>
    </location>
</feature>
<gene>
    <name evidence="3" type="ORF">A9A59_2456</name>
</gene>
<evidence type="ECO:0000313" key="4">
    <source>
        <dbReference type="Proteomes" id="UP000223071"/>
    </source>
</evidence>
<evidence type="ECO:0000313" key="3">
    <source>
        <dbReference type="EMBL" id="PFG75190.1"/>
    </source>
</evidence>
<name>A0A2A9HJ79_TEPT2</name>
<reference evidence="3 4" key="1">
    <citation type="submission" date="2017-09" db="EMBL/GenBank/DDBJ databases">
        <title>Sequencing the genomes of two abundant thermophiles in Great Basin hot springs: Thermocrinis jamiesonii and novel Chloroflexi Thermoflexus hugenholtzii.</title>
        <authorList>
            <person name="Hedlund B."/>
        </authorList>
    </citation>
    <scope>NUCLEOTIDE SEQUENCE [LARGE SCALE GENOMIC DNA]</scope>
    <source>
        <strain evidence="3 4">G233</strain>
    </source>
</reference>
<dbReference type="SUPFAM" id="SSF54593">
    <property type="entry name" value="Glyoxalase/Bleomycin resistance protein/Dihydroxybiphenyl dioxygenase"/>
    <property type="match status" value="2"/>
</dbReference>
<protein>
    <submittedName>
        <fullName evidence="3">Catechol 2,3-dioxygenase-like lactoylglutathione lyase family enzyme</fullName>
    </submittedName>
</protein>
<keyword evidence="4" id="KW-1185">Reference proteome</keyword>